<dbReference type="InterPro" id="IPR021830">
    <property type="entry name" value="DUF3422"/>
</dbReference>
<evidence type="ECO:0008006" key="2">
    <source>
        <dbReference type="Google" id="ProtNLM"/>
    </source>
</evidence>
<reference evidence="1" key="1">
    <citation type="submission" date="2021-01" db="EMBL/GenBank/DDBJ databases">
        <authorList>
            <person name="Corre E."/>
            <person name="Pelletier E."/>
            <person name="Niang G."/>
            <person name="Scheremetjew M."/>
            <person name="Finn R."/>
            <person name="Kale V."/>
            <person name="Holt S."/>
            <person name="Cochrane G."/>
            <person name="Meng A."/>
            <person name="Brown T."/>
            <person name="Cohen L."/>
        </authorList>
    </citation>
    <scope>NUCLEOTIDE SEQUENCE</scope>
    <source>
        <strain evidence="1">Pop2</strain>
    </source>
</reference>
<accession>A0A6U3RWZ5</accession>
<sequence>MFVSNLRHLSGLSANAGRLITSCSIITRGRNGVTQRHITTLTSHEMRGKVSRLYHERMFEKITLPTVATTITTTQKLPVDSNGILCPMGSVDQNNTHSHYEADYAHVRKICDFFHVHPPAHGMRFHSVDLGGVCHMRWERHTEMQTYTFFKPVDSAETFSSPFAPQNVPVNSLPSDWLATLPGAVITALHIAVVGDSKAESATALCPDEFREAKRLLNHNGHVVGAAVHRGTFRAYTDFKEHGDSYGRIVLYPMPNLAHRMAGGKVIQRLIEVDKYRKMALVALPLAQQLAPEVERLNGELQSVMTAVQTLDADMDNDERRDNLHRLCRLSGLSLKHQTMSEYRFSASTSYSELVDDRLDDLNVEKIEGIPNIRTFVQSTTHPAIRTCKSVAARLKSFSQSSQLTAELMQTSLTVRQQAHSAEQLVEIKSNAKTQLLLQESVEGLSVVAITYYSCGVLGYVLKSAAAIGALAPLGVAPEVLLGGAVPVVGFAVWRGLHDMKTKVLGPK</sequence>
<evidence type="ECO:0000313" key="1">
    <source>
        <dbReference type="EMBL" id="CAD9339492.1"/>
    </source>
</evidence>
<name>A0A6U3RWZ5_9STRA</name>
<dbReference type="Pfam" id="PF11902">
    <property type="entry name" value="DUF3422"/>
    <property type="match status" value="1"/>
</dbReference>
<dbReference type="AlphaFoldDB" id="A0A6U3RWZ5"/>
<organism evidence="1">
    <name type="scientific">Ditylum brightwellii</name>
    <dbReference type="NCBI Taxonomy" id="49249"/>
    <lineage>
        <taxon>Eukaryota</taxon>
        <taxon>Sar</taxon>
        <taxon>Stramenopiles</taxon>
        <taxon>Ochrophyta</taxon>
        <taxon>Bacillariophyta</taxon>
        <taxon>Mediophyceae</taxon>
        <taxon>Lithodesmiophycidae</taxon>
        <taxon>Lithodesmiales</taxon>
        <taxon>Lithodesmiaceae</taxon>
        <taxon>Ditylum</taxon>
    </lineage>
</organism>
<gene>
    <name evidence="1" type="ORF">DBRI1063_LOCUS15814</name>
</gene>
<dbReference type="EMBL" id="HBGN01024721">
    <property type="protein sequence ID" value="CAD9339492.1"/>
    <property type="molecule type" value="Transcribed_RNA"/>
</dbReference>
<proteinExistence type="predicted"/>
<protein>
    <recommendedName>
        <fullName evidence="2">DUF3422 domain-containing protein</fullName>
    </recommendedName>
</protein>